<dbReference type="GO" id="GO:0003677">
    <property type="term" value="F:DNA binding"/>
    <property type="evidence" value="ECO:0007669"/>
    <property type="project" value="UniProtKB-KW"/>
</dbReference>
<dbReference type="Pfam" id="PF07729">
    <property type="entry name" value="FCD"/>
    <property type="match status" value="1"/>
</dbReference>
<evidence type="ECO:0000256" key="2">
    <source>
        <dbReference type="ARBA" id="ARBA00023125"/>
    </source>
</evidence>
<dbReference type="InterPro" id="IPR000524">
    <property type="entry name" value="Tscrpt_reg_HTH_GntR"/>
</dbReference>
<dbReference type="GO" id="GO:0003700">
    <property type="term" value="F:DNA-binding transcription factor activity"/>
    <property type="evidence" value="ECO:0007669"/>
    <property type="project" value="InterPro"/>
</dbReference>
<dbReference type="KEGG" id="pseb:EOK75_09680"/>
<evidence type="ECO:0000313" key="6">
    <source>
        <dbReference type="EMBL" id="QCO56577.1"/>
    </source>
</evidence>
<dbReference type="Pfam" id="PF00392">
    <property type="entry name" value="GntR"/>
    <property type="match status" value="1"/>
</dbReference>
<dbReference type="Proteomes" id="UP000298631">
    <property type="component" value="Chromosome"/>
</dbReference>
<feature type="coiled-coil region" evidence="4">
    <location>
        <begin position="121"/>
        <end position="148"/>
    </location>
</feature>
<dbReference type="EMBL" id="CP039964">
    <property type="protein sequence ID" value="QCO56577.1"/>
    <property type="molecule type" value="Genomic_DNA"/>
</dbReference>
<dbReference type="SUPFAM" id="SSF46785">
    <property type="entry name" value="Winged helix' DNA-binding domain"/>
    <property type="match status" value="1"/>
</dbReference>
<dbReference type="CDD" id="cd07377">
    <property type="entry name" value="WHTH_GntR"/>
    <property type="match status" value="1"/>
</dbReference>
<dbReference type="PANTHER" id="PTHR43537">
    <property type="entry name" value="TRANSCRIPTIONAL REGULATOR, GNTR FAMILY"/>
    <property type="match status" value="1"/>
</dbReference>
<reference evidence="6 7" key="1">
    <citation type="submission" date="2019-05" db="EMBL/GenBank/DDBJ databases">
        <title>Pseudorhodobacter turbinis sp. nov., isolated from the gut of the Korean turban shell.</title>
        <authorList>
            <person name="Jeong Y.-S."/>
            <person name="Kang W.-R."/>
            <person name="Bae J.-W."/>
        </authorList>
    </citation>
    <scope>NUCLEOTIDE SEQUENCE [LARGE SCALE GENOMIC DNA]</scope>
    <source>
        <strain evidence="6 7">S12M18</strain>
    </source>
</reference>
<name>A0A4P8EI03_9RHOB</name>
<dbReference type="Gene3D" id="1.20.120.530">
    <property type="entry name" value="GntR ligand-binding domain-like"/>
    <property type="match status" value="1"/>
</dbReference>
<accession>A0A4P8EI03</accession>
<dbReference type="AlphaFoldDB" id="A0A4P8EI03"/>
<dbReference type="SUPFAM" id="SSF48008">
    <property type="entry name" value="GntR ligand-binding domain-like"/>
    <property type="match status" value="1"/>
</dbReference>
<gene>
    <name evidence="6" type="ORF">EOK75_09680</name>
</gene>
<proteinExistence type="predicted"/>
<dbReference type="SMART" id="SM00895">
    <property type="entry name" value="FCD"/>
    <property type="match status" value="1"/>
</dbReference>
<dbReference type="PANTHER" id="PTHR43537:SF5">
    <property type="entry name" value="UXU OPERON TRANSCRIPTIONAL REGULATOR"/>
    <property type="match status" value="1"/>
</dbReference>
<protein>
    <submittedName>
        <fullName evidence="6">FadR family transcriptional regulator</fullName>
    </submittedName>
</protein>
<dbReference type="Gene3D" id="1.10.10.10">
    <property type="entry name" value="Winged helix-like DNA-binding domain superfamily/Winged helix DNA-binding domain"/>
    <property type="match status" value="1"/>
</dbReference>
<dbReference type="OrthoDB" id="9812645at2"/>
<dbReference type="InterPro" id="IPR036390">
    <property type="entry name" value="WH_DNA-bd_sf"/>
</dbReference>
<dbReference type="InterPro" id="IPR036388">
    <property type="entry name" value="WH-like_DNA-bd_sf"/>
</dbReference>
<keyword evidence="3" id="KW-0804">Transcription</keyword>
<evidence type="ECO:0000256" key="4">
    <source>
        <dbReference type="SAM" id="Coils"/>
    </source>
</evidence>
<dbReference type="InterPro" id="IPR008920">
    <property type="entry name" value="TF_FadR/GntR_C"/>
</dbReference>
<dbReference type="SMART" id="SM00345">
    <property type="entry name" value="HTH_GNTR"/>
    <property type="match status" value="1"/>
</dbReference>
<keyword evidence="4" id="KW-0175">Coiled coil</keyword>
<organism evidence="6 7">
    <name type="scientific">Pseudorhodobacter turbinis</name>
    <dbReference type="NCBI Taxonomy" id="2500533"/>
    <lineage>
        <taxon>Bacteria</taxon>
        <taxon>Pseudomonadati</taxon>
        <taxon>Pseudomonadota</taxon>
        <taxon>Alphaproteobacteria</taxon>
        <taxon>Rhodobacterales</taxon>
        <taxon>Paracoccaceae</taxon>
        <taxon>Pseudorhodobacter</taxon>
    </lineage>
</organism>
<feature type="domain" description="HTH gntR-type" evidence="5">
    <location>
        <begin position="4"/>
        <end position="74"/>
    </location>
</feature>
<keyword evidence="2" id="KW-0238">DNA-binding</keyword>
<dbReference type="InterPro" id="IPR011711">
    <property type="entry name" value="GntR_C"/>
</dbReference>
<sequence>MRRVKLSDQIAEDLRRWIVRENLGPKDRLPNERALQDHYGCSRGTMREALKALEVEGLLIMHSGPNGGPEVQQTSAEIASRQLRQFLHFQKLDFKHVYELRRSMEVALALNVVDRLTAEHLTALEDNIRLCENANNEQERELARQAEVEFHDILAEASDNPILVFICQFLNGLIRDLVDYRAGSLQEHEAFGARNVAYHKEILAAFKARDRDAVAKAMDEHMCCAETSMQQLDAAFYSDLLSRR</sequence>
<keyword evidence="7" id="KW-1185">Reference proteome</keyword>
<dbReference type="PROSITE" id="PS50949">
    <property type="entry name" value="HTH_GNTR"/>
    <property type="match status" value="1"/>
</dbReference>
<evidence type="ECO:0000313" key="7">
    <source>
        <dbReference type="Proteomes" id="UP000298631"/>
    </source>
</evidence>
<evidence type="ECO:0000259" key="5">
    <source>
        <dbReference type="PROSITE" id="PS50949"/>
    </source>
</evidence>
<keyword evidence="1" id="KW-0805">Transcription regulation</keyword>
<evidence type="ECO:0000256" key="3">
    <source>
        <dbReference type="ARBA" id="ARBA00023163"/>
    </source>
</evidence>
<evidence type="ECO:0000256" key="1">
    <source>
        <dbReference type="ARBA" id="ARBA00023015"/>
    </source>
</evidence>
<dbReference type="PRINTS" id="PR00035">
    <property type="entry name" value="HTHGNTR"/>
</dbReference>